<dbReference type="AlphaFoldDB" id="A0A2P4ZXP6"/>
<evidence type="ECO:0000313" key="8">
    <source>
        <dbReference type="EMBL" id="PON29062.1"/>
    </source>
</evidence>
<feature type="region of interest" description="Disordered" evidence="7">
    <location>
        <begin position="196"/>
        <end position="218"/>
    </location>
</feature>
<accession>A0A2P4ZXP6</accession>
<protein>
    <submittedName>
        <fullName evidence="8">Fungal specific transcription factor domain-containing protein</fullName>
    </submittedName>
</protein>
<dbReference type="GO" id="GO:0005634">
    <property type="term" value="C:nucleus"/>
    <property type="evidence" value="ECO:0007669"/>
    <property type="project" value="UniProtKB-SubCell"/>
</dbReference>
<evidence type="ECO:0000256" key="5">
    <source>
        <dbReference type="ARBA" id="ARBA00023163"/>
    </source>
</evidence>
<evidence type="ECO:0000256" key="6">
    <source>
        <dbReference type="ARBA" id="ARBA00023242"/>
    </source>
</evidence>
<sequence length="555" mass="62311">MPFSEPRWDGGKASYNAIMELRDLKLREAYAEEPALWVMSLLQAFEVRRDICRHNHKKFLKWETAPVIRGWELSDIAAFKSSWEMEIDLGASLASLKSSSRWQIIPAKNKGMIVLFYEGLSQPMSPPKKKRKESMQSLDTFTRGLSSRNCSVLEPRLDLNDLYLNTSSPEKIAAMLRQPTPVSDTATTTRDDTITADTEDDSLLGPAMENSDSLDVDDKGQWSYNGQLSTTIFMQRLQNQFGNLIASLPTRSRSKFVEQASKDPMTDTAPYTISVNYGLPPESRARVLCQLAFDEACVCYHFIHNPSFWTSFDQVYATQPNDYGAEERGFLPLLYAVVSVGCFRAEGLDKRLYICADACISASRNLIDITRDMQVKGLLSGADWFPMHATYFTILTLTYPILENNQISTRKTDVLEGAFEGMSVLEALAKNGLAIERCPRLPSLFKYLPETLFKPNHQVGTTDVDKAVLSQTYVSSTSPQHATLQTPASSNVNSVMDRSSIQREIAPSQQPSSNQVESDMMRMFLPPEMVAAQADNVDDIFTHFGMDMFHANDDS</sequence>
<dbReference type="GO" id="GO:0043565">
    <property type="term" value="F:sequence-specific DNA binding"/>
    <property type="evidence" value="ECO:0007669"/>
    <property type="project" value="TreeGrafter"/>
</dbReference>
<dbReference type="EMBL" id="JPDN02000005">
    <property type="protein sequence ID" value="PON29062.1"/>
    <property type="molecule type" value="Genomic_DNA"/>
</dbReference>
<evidence type="ECO:0000256" key="4">
    <source>
        <dbReference type="ARBA" id="ARBA00023125"/>
    </source>
</evidence>
<evidence type="ECO:0000256" key="1">
    <source>
        <dbReference type="ARBA" id="ARBA00004123"/>
    </source>
</evidence>
<name>A0A2P4ZXP6_9HYPO</name>
<feature type="compositionally biased region" description="Polar residues" evidence="7">
    <location>
        <begin position="507"/>
        <end position="516"/>
    </location>
</feature>
<feature type="compositionally biased region" description="Polar residues" evidence="7">
    <location>
        <begin position="481"/>
        <end position="499"/>
    </location>
</feature>
<dbReference type="CDD" id="cd12148">
    <property type="entry name" value="fungal_TF_MHR"/>
    <property type="match status" value="1"/>
</dbReference>
<keyword evidence="2" id="KW-0862">Zinc</keyword>
<keyword evidence="4" id="KW-0238">DNA-binding</keyword>
<evidence type="ECO:0000256" key="7">
    <source>
        <dbReference type="SAM" id="MobiDB-lite"/>
    </source>
</evidence>
<dbReference type="GO" id="GO:0045944">
    <property type="term" value="P:positive regulation of transcription by RNA polymerase II"/>
    <property type="evidence" value="ECO:0007669"/>
    <property type="project" value="TreeGrafter"/>
</dbReference>
<dbReference type="GeneID" id="29980472"/>
<dbReference type="RefSeq" id="XP_018666531.1">
    <property type="nucleotide sequence ID" value="XM_018800389.1"/>
</dbReference>
<organism evidence="8 9">
    <name type="scientific">Trichoderma gamsii</name>
    <dbReference type="NCBI Taxonomy" id="398673"/>
    <lineage>
        <taxon>Eukaryota</taxon>
        <taxon>Fungi</taxon>
        <taxon>Dikarya</taxon>
        <taxon>Ascomycota</taxon>
        <taxon>Pezizomycotina</taxon>
        <taxon>Sordariomycetes</taxon>
        <taxon>Hypocreomycetidae</taxon>
        <taxon>Hypocreales</taxon>
        <taxon>Hypocreaceae</taxon>
        <taxon>Trichoderma</taxon>
    </lineage>
</organism>
<feature type="region of interest" description="Disordered" evidence="7">
    <location>
        <begin position="481"/>
        <end position="516"/>
    </location>
</feature>
<evidence type="ECO:0000256" key="2">
    <source>
        <dbReference type="ARBA" id="ARBA00022833"/>
    </source>
</evidence>
<dbReference type="PANTHER" id="PTHR47540:SF1">
    <property type="entry name" value="ACTIVATOR OF STRESS GENES 1-RELATED"/>
    <property type="match status" value="1"/>
</dbReference>
<comment type="caution">
    <text evidence="8">The sequence shown here is derived from an EMBL/GenBank/DDBJ whole genome shotgun (WGS) entry which is preliminary data.</text>
</comment>
<reference evidence="8 9" key="1">
    <citation type="journal article" date="2016" name="Genome Announc.">
        <title>Draft Whole-Genome Sequence of Trichoderma gamsii T6085, a Promising Biocontrol Agent of Fusarium Head Blight on Wheat.</title>
        <authorList>
            <person name="Baroncelli R."/>
            <person name="Zapparata A."/>
            <person name="Piaggeschi G."/>
            <person name="Sarrocco S."/>
            <person name="Vannacci G."/>
        </authorList>
    </citation>
    <scope>NUCLEOTIDE SEQUENCE [LARGE SCALE GENOMIC DNA]</scope>
    <source>
        <strain evidence="8 9">T6085</strain>
    </source>
</reference>
<dbReference type="PANTHER" id="PTHR47540">
    <property type="entry name" value="THIAMINE REPRESSIBLE GENES REGULATORY PROTEIN THI5"/>
    <property type="match status" value="1"/>
</dbReference>
<evidence type="ECO:0000256" key="3">
    <source>
        <dbReference type="ARBA" id="ARBA00023015"/>
    </source>
</evidence>
<dbReference type="Proteomes" id="UP000054821">
    <property type="component" value="Unassembled WGS sequence"/>
</dbReference>
<proteinExistence type="predicted"/>
<dbReference type="InterPro" id="IPR051711">
    <property type="entry name" value="Stress_Response_Reg"/>
</dbReference>
<comment type="subcellular location">
    <subcellularLocation>
        <location evidence="1">Nucleus</location>
    </subcellularLocation>
</comment>
<keyword evidence="3" id="KW-0805">Transcription regulation</keyword>
<gene>
    <name evidence="8" type="ORF">TGAM01_v202170</name>
</gene>
<keyword evidence="9" id="KW-1185">Reference proteome</keyword>
<keyword evidence="6" id="KW-0539">Nucleus</keyword>
<keyword evidence="5" id="KW-0804">Transcription</keyword>
<evidence type="ECO:0000313" key="9">
    <source>
        <dbReference type="Proteomes" id="UP000054821"/>
    </source>
</evidence>
<dbReference type="STRING" id="398673.A0A2P4ZXP6"/>